<dbReference type="PANTHER" id="PTHR30055">
    <property type="entry name" value="HTH-TYPE TRANSCRIPTIONAL REGULATOR RUTR"/>
    <property type="match status" value="1"/>
</dbReference>
<dbReference type="EMBL" id="CADCUM010000124">
    <property type="protein sequence ID" value="CAA9403600.1"/>
    <property type="molecule type" value="Genomic_DNA"/>
</dbReference>
<evidence type="ECO:0000256" key="1">
    <source>
        <dbReference type="ARBA" id="ARBA00023015"/>
    </source>
</evidence>
<evidence type="ECO:0000256" key="5">
    <source>
        <dbReference type="SAM" id="MobiDB-lite"/>
    </source>
</evidence>
<keyword evidence="3" id="KW-0804">Transcription</keyword>
<keyword evidence="1" id="KW-0805">Transcription regulation</keyword>
<evidence type="ECO:0000256" key="3">
    <source>
        <dbReference type="ARBA" id="ARBA00023163"/>
    </source>
</evidence>
<dbReference type="AlphaFoldDB" id="A0A6J4P1I7"/>
<protein>
    <submittedName>
        <fullName evidence="7">Transcriptional regulator, AcrR family</fullName>
    </submittedName>
</protein>
<feature type="DNA-binding region" description="H-T-H motif" evidence="4">
    <location>
        <begin position="43"/>
        <end position="62"/>
    </location>
</feature>
<dbReference type="SUPFAM" id="SSF46689">
    <property type="entry name" value="Homeodomain-like"/>
    <property type="match status" value="1"/>
</dbReference>
<dbReference type="PANTHER" id="PTHR30055:SF234">
    <property type="entry name" value="HTH-TYPE TRANSCRIPTIONAL REGULATOR BETI"/>
    <property type="match status" value="1"/>
</dbReference>
<evidence type="ECO:0000313" key="7">
    <source>
        <dbReference type="EMBL" id="CAA9403600.1"/>
    </source>
</evidence>
<keyword evidence="2 4" id="KW-0238">DNA-binding</keyword>
<proteinExistence type="predicted"/>
<sequence length="231" mass="24468">MADGEAVGVVGGGARRGRPGHDQETVLRVAVDLFNRQGYDGTSMGDLARELGLTKSAIYHHVPSKEHLLELAVGEALDALTTALDDVAGRPGLTAEERLRHAVRSSVTVLVEHLPAVTLLLRVHGNTPVEQAALARRREVDRRLAAMVRDAVDEGGVRDDLDPLLVSRLVFGMVNSLTEWVRRDRGTSGSSGTDAAALADAVSTLAFDGLTRGVRRAEQTPTGPTTGPTTG</sequence>
<dbReference type="GO" id="GO:0003700">
    <property type="term" value="F:DNA-binding transcription factor activity"/>
    <property type="evidence" value="ECO:0007669"/>
    <property type="project" value="TreeGrafter"/>
</dbReference>
<dbReference type="PRINTS" id="PR00455">
    <property type="entry name" value="HTHTETR"/>
</dbReference>
<dbReference type="InterPro" id="IPR009057">
    <property type="entry name" value="Homeodomain-like_sf"/>
</dbReference>
<feature type="domain" description="HTH tetR-type" evidence="6">
    <location>
        <begin position="20"/>
        <end position="80"/>
    </location>
</feature>
<reference evidence="7" key="1">
    <citation type="submission" date="2020-02" db="EMBL/GenBank/DDBJ databases">
        <authorList>
            <person name="Meier V. D."/>
        </authorList>
    </citation>
    <scope>NUCLEOTIDE SEQUENCE</scope>
    <source>
        <strain evidence="7">AVDCRST_MAG32</strain>
    </source>
</reference>
<dbReference type="Pfam" id="PF17932">
    <property type="entry name" value="TetR_C_24"/>
    <property type="match status" value="1"/>
</dbReference>
<dbReference type="InterPro" id="IPR001647">
    <property type="entry name" value="HTH_TetR"/>
</dbReference>
<name>A0A6J4P1I7_9ACTN</name>
<dbReference type="Gene3D" id="1.10.357.10">
    <property type="entry name" value="Tetracycline Repressor, domain 2"/>
    <property type="match status" value="1"/>
</dbReference>
<evidence type="ECO:0000256" key="2">
    <source>
        <dbReference type="ARBA" id="ARBA00023125"/>
    </source>
</evidence>
<dbReference type="InterPro" id="IPR036271">
    <property type="entry name" value="Tet_transcr_reg_TetR-rel_C_sf"/>
</dbReference>
<accession>A0A6J4P1I7</accession>
<gene>
    <name evidence="7" type="ORF">AVDCRST_MAG32-3114</name>
</gene>
<dbReference type="Pfam" id="PF00440">
    <property type="entry name" value="TetR_N"/>
    <property type="match status" value="1"/>
</dbReference>
<evidence type="ECO:0000259" key="6">
    <source>
        <dbReference type="PROSITE" id="PS50977"/>
    </source>
</evidence>
<evidence type="ECO:0000256" key="4">
    <source>
        <dbReference type="PROSITE-ProRule" id="PRU00335"/>
    </source>
</evidence>
<dbReference type="SUPFAM" id="SSF48498">
    <property type="entry name" value="Tetracyclin repressor-like, C-terminal domain"/>
    <property type="match status" value="1"/>
</dbReference>
<feature type="region of interest" description="Disordered" evidence="5">
    <location>
        <begin position="1"/>
        <end position="20"/>
    </location>
</feature>
<dbReference type="Gene3D" id="1.10.10.60">
    <property type="entry name" value="Homeodomain-like"/>
    <property type="match status" value="1"/>
</dbReference>
<dbReference type="PROSITE" id="PS50977">
    <property type="entry name" value="HTH_TETR_2"/>
    <property type="match status" value="1"/>
</dbReference>
<dbReference type="InterPro" id="IPR041490">
    <property type="entry name" value="KstR2_TetR_C"/>
</dbReference>
<dbReference type="GO" id="GO:0000976">
    <property type="term" value="F:transcription cis-regulatory region binding"/>
    <property type="evidence" value="ECO:0007669"/>
    <property type="project" value="TreeGrafter"/>
</dbReference>
<organism evidence="7">
    <name type="scientific">uncultured Nocardioides sp</name>
    <dbReference type="NCBI Taxonomy" id="198441"/>
    <lineage>
        <taxon>Bacteria</taxon>
        <taxon>Bacillati</taxon>
        <taxon>Actinomycetota</taxon>
        <taxon>Actinomycetes</taxon>
        <taxon>Propionibacteriales</taxon>
        <taxon>Nocardioidaceae</taxon>
        <taxon>Nocardioides</taxon>
        <taxon>environmental samples</taxon>
    </lineage>
</organism>
<dbReference type="InterPro" id="IPR050109">
    <property type="entry name" value="HTH-type_TetR-like_transc_reg"/>
</dbReference>